<keyword evidence="10 11" id="KW-0472">Membrane</keyword>
<keyword evidence="5" id="KW-0808">Transferase</keyword>
<dbReference type="Gene3D" id="3.30.565.10">
    <property type="entry name" value="Histidine kinase-like ATPase, C-terminal domain"/>
    <property type="match status" value="1"/>
</dbReference>
<evidence type="ECO:0000256" key="6">
    <source>
        <dbReference type="ARBA" id="ARBA00022692"/>
    </source>
</evidence>
<evidence type="ECO:0000259" key="12">
    <source>
        <dbReference type="PROSITE" id="PS50109"/>
    </source>
</evidence>
<dbReference type="SUPFAM" id="SSF55874">
    <property type="entry name" value="ATPase domain of HSP90 chaperone/DNA topoisomerase II/histidine kinase"/>
    <property type="match status" value="1"/>
</dbReference>
<dbReference type="SMART" id="SM00387">
    <property type="entry name" value="HATPase_c"/>
    <property type="match status" value="1"/>
</dbReference>
<evidence type="ECO:0000256" key="3">
    <source>
        <dbReference type="ARBA" id="ARBA00012438"/>
    </source>
</evidence>
<keyword evidence="15" id="KW-1185">Reference proteome</keyword>
<keyword evidence="4" id="KW-0597">Phosphoprotein</keyword>
<evidence type="ECO:0000313" key="14">
    <source>
        <dbReference type="EMBL" id="MFC6659740.1"/>
    </source>
</evidence>
<dbReference type="Proteomes" id="UP001596317">
    <property type="component" value="Unassembled WGS sequence"/>
</dbReference>
<dbReference type="RefSeq" id="WP_318010882.1">
    <property type="nucleotide sequence ID" value="NZ_JAIQXV010000001.1"/>
</dbReference>
<dbReference type="Pfam" id="PF02518">
    <property type="entry name" value="HATPase_c"/>
    <property type="match status" value="1"/>
</dbReference>
<dbReference type="SUPFAM" id="SSF47384">
    <property type="entry name" value="Homodimeric domain of signal transducing histidine kinase"/>
    <property type="match status" value="1"/>
</dbReference>
<organism evidence="14 15">
    <name type="scientific">Deinococcus multiflagellatus</name>
    <dbReference type="NCBI Taxonomy" id="1656887"/>
    <lineage>
        <taxon>Bacteria</taxon>
        <taxon>Thermotogati</taxon>
        <taxon>Deinococcota</taxon>
        <taxon>Deinococci</taxon>
        <taxon>Deinococcales</taxon>
        <taxon>Deinococcaceae</taxon>
        <taxon>Deinococcus</taxon>
    </lineage>
</organism>
<comment type="subcellular location">
    <subcellularLocation>
        <location evidence="2">Membrane</location>
    </subcellularLocation>
</comment>
<dbReference type="InterPro" id="IPR003660">
    <property type="entry name" value="HAMP_dom"/>
</dbReference>
<feature type="domain" description="Histidine kinase" evidence="12">
    <location>
        <begin position="213"/>
        <end position="421"/>
    </location>
</feature>
<name>A0ABW1ZI70_9DEIO</name>
<dbReference type="PROSITE" id="PS50885">
    <property type="entry name" value="HAMP"/>
    <property type="match status" value="1"/>
</dbReference>
<keyword evidence="6 11" id="KW-0812">Transmembrane</keyword>
<dbReference type="CDD" id="cd00082">
    <property type="entry name" value="HisKA"/>
    <property type="match status" value="1"/>
</dbReference>
<dbReference type="InterPro" id="IPR003661">
    <property type="entry name" value="HisK_dim/P_dom"/>
</dbReference>
<keyword evidence="7 14" id="KW-0418">Kinase</keyword>
<proteinExistence type="predicted"/>
<dbReference type="SMART" id="SM00388">
    <property type="entry name" value="HisKA"/>
    <property type="match status" value="1"/>
</dbReference>
<accession>A0ABW1ZI70</accession>
<gene>
    <name evidence="14" type="ORF">ACFP90_04710</name>
</gene>
<dbReference type="PROSITE" id="PS50109">
    <property type="entry name" value="HIS_KIN"/>
    <property type="match status" value="1"/>
</dbReference>
<dbReference type="InterPro" id="IPR036890">
    <property type="entry name" value="HATPase_C_sf"/>
</dbReference>
<dbReference type="InterPro" id="IPR003594">
    <property type="entry name" value="HATPase_dom"/>
</dbReference>
<reference evidence="15" key="1">
    <citation type="journal article" date="2019" name="Int. J. Syst. Evol. Microbiol.">
        <title>The Global Catalogue of Microorganisms (GCM) 10K type strain sequencing project: providing services to taxonomists for standard genome sequencing and annotation.</title>
        <authorList>
            <consortium name="The Broad Institute Genomics Platform"/>
            <consortium name="The Broad Institute Genome Sequencing Center for Infectious Disease"/>
            <person name="Wu L."/>
            <person name="Ma J."/>
        </authorList>
    </citation>
    <scope>NUCLEOTIDE SEQUENCE [LARGE SCALE GENOMIC DNA]</scope>
    <source>
        <strain evidence="15">CCUG 63830</strain>
    </source>
</reference>
<dbReference type="InterPro" id="IPR005467">
    <property type="entry name" value="His_kinase_dom"/>
</dbReference>
<dbReference type="InterPro" id="IPR004358">
    <property type="entry name" value="Sig_transdc_His_kin-like_C"/>
</dbReference>
<sequence length="426" mass="44428">MLLLSLLAFAGVAGFLLWRLERASVVRQIEAQAEALLAVSAGTPAQLRLAATELLEEQGQAAAARVYQGAALRFLGGAAAPDTLDPTFLNDQEVRATRQSGNFLVTSRRAGEVTVQVGRNLAPLKHLLRRYTLAALLTLLGLSVLLGLVVARAVRRALRPLEALAARVQTLESAEPLPALAEPGEVGALARALDRSLQALRAERAHETLFLASASHELRTPVTAILADVQHTLSRPRSPEDLHAALVRTERTASRLRGLTGNLMNLTRANALPGGAAWPDLDLLTLAGEAVDLLQPLASRRALDLWLDGDSAPLRGDPGLLGGLLENLIGNAIKFTPPGGRVQVVVGPEAGGARLTVQDTGPGFPAGTLTDAFVRGQTDTEGFGLGLAVVRRVVEVHGGTLTLGPAPGGGAQATVWLPPGGPVGTA</sequence>
<evidence type="ECO:0000256" key="2">
    <source>
        <dbReference type="ARBA" id="ARBA00004370"/>
    </source>
</evidence>
<dbReference type="EC" id="2.7.13.3" evidence="3"/>
<evidence type="ECO:0000256" key="4">
    <source>
        <dbReference type="ARBA" id="ARBA00022553"/>
    </source>
</evidence>
<dbReference type="InterPro" id="IPR036097">
    <property type="entry name" value="HisK_dim/P_sf"/>
</dbReference>
<evidence type="ECO:0000256" key="10">
    <source>
        <dbReference type="ARBA" id="ARBA00023136"/>
    </source>
</evidence>
<feature type="domain" description="HAMP" evidence="13">
    <location>
        <begin position="155"/>
        <end position="205"/>
    </location>
</feature>
<comment type="caution">
    <text evidence="14">The sequence shown here is derived from an EMBL/GenBank/DDBJ whole genome shotgun (WGS) entry which is preliminary data.</text>
</comment>
<dbReference type="PANTHER" id="PTHR45436:SF5">
    <property type="entry name" value="SENSOR HISTIDINE KINASE TRCS"/>
    <property type="match status" value="1"/>
</dbReference>
<dbReference type="InterPro" id="IPR050428">
    <property type="entry name" value="TCS_sensor_his_kinase"/>
</dbReference>
<evidence type="ECO:0000256" key="9">
    <source>
        <dbReference type="ARBA" id="ARBA00023012"/>
    </source>
</evidence>
<keyword evidence="9" id="KW-0902">Two-component regulatory system</keyword>
<evidence type="ECO:0000256" key="7">
    <source>
        <dbReference type="ARBA" id="ARBA00022777"/>
    </source>
</evidence>
<dbReference type="GO" id="GO:0016301">
    <property type="term" value="F:kinase activity"/>
    <property type="evidence" value="ECO:0007669"/>
    <property type="project" value="UniProtKB-KW"/>
</dbReference>
<dbReference type="EMBL" id="JBHSWB010000001">
    <property type="protein sequence ID" value="MFC6659740.1"/>
    <property type="molecule type" value="Genomic_DNA"/>
</dbReference>
<evidence type="ECO:0000259" key="13">
    <source>
        <dbReference type="PROSITE" id="PS50885"/>
    </source>
</evidence>
<dbReference type="PANTHER" id="PTHR45436">
    <property type="entry name" value="SENSOR HISTIDINE KINASE YKOH"/>
    <property type="match status" value="1"/>
</dbReference>
<evidence type="ECO:0000256" key="8">
    <source>
        <dbReference type="ARBA" id="ARBA00022989"/>
    </source>
</evidence>
<dbReference type="CDD" id="cd00075">
    <property type="entry name" value="HATPase"/>
    <property type="match status" value="1"/>
</dbReference>
<dbReference type="Pfam" id="PF00512">
    <property type="entry name" value="HisKA"/>
    <property type="match status" value="1"/>
</dbReference>
<evidence type="ECO:0000256" key="5">
    <source>
        <dbReference type="ARBA" id="ARBA00022679"/>
    </source>
</evidence>
<evidence type="ECO:0000313" key="15">
    <source>
        <dbReference type="Proteomes" id="UP001596317"/>
    </source>
</evidence>
<dbReference type="PRINTS" id="PR00344">
    <property type="entry name" value="BCTRLSENSOR"/>
</dbReference>
<dbReference type="Gene3D" id="6.10.340.10">
    <property type="match status" value="1"/>
</dbReference>
<feature type="transmembrane region" description="Helical" evidence="11">
    <location>
        <begin position="131"/>
        <end position="151"/>
    </location>
</feature>
<protein>
    <recommendedName>
        <fullName evidence="3">histidine kinase</fullName>
        <ecNumber evidence="3">2.7.13.3</ecNumber>
    </recommendedName>
</protein>
<evidence type="ECO:0000256" key="1">
    <source>
        <dbReference type="ARBA" id="ARBA00000085"/>
    </source>
</evidence>
<comment type="catalytic activity">
    <reaction evidence="1">
        <text>ATP + protein L-histidine = ADP + protein N-phospho-L-histidine.</text>
        <dbReference type="EC" id="2.7.13.3"/>
    </reaction>
</comment>
<keyword evidence="8 11" id="KW-1133">Transmembrane helix</keyword>
<dbReference type="Gene3D" id="1.10.287.130">
    <property type="match status" value="1"/>
</dbReference>
<evidence type="ECO:0000256" key="11">
    <source>
        <dbReference type="SAM" id="Phobius"/>
    </source>
</evidence>